<dbReference type="EMBL" id="QGMK01000133">
    <property type="protein sequence ID" value="TVY83970.1"/>
    <property type="molecule type" value="Genomic_DNA"/>
</dbReference>
<dbReference type="OrthoDB" id="2537245at2759"/>
<evidence type="ECO:0000313" key="1">
    <source>
        <dbReference type="EMBL" id="TVY83970.1"/>
    </source>
</evidence>
<keyword evidence="2" id="KW-1185">Reference proteome</keyword>
<dbReference type="AlphaFoldDB" id="A0A8T9CIS3"/>
<evidence type="ECO:0000313" key="2">
    <source>
        <dbReference type="Proteomes" id="UP000469558"/>
    </source>
</evidence>
<name>A0A8T9CIS3_9HELO</name>
<proteinExistence type="predicted"/>
<comment type="caution">
    <text evidence="1">The sequence shown here is derived from an EMBL/GenBank/DDBJ whole genome shotgun (WGS) entry which is preliminary data.</text>
</comment>
<dbReference type="Proteomes" id="UP000469558">
    <property type="component" value="Unassembled WGS sequence"/>
</dbReference>
<gene>
    <name evidence="1" type="ORF">LSUE1_G002980</name>
</gene>
<reference evidence="1 2" key="1">
    <citation type="submission" date="2018-05" db="EMBL/GenBank/DDBJ databases">
        <title>Genome sequencing and assembly of the regulated plant pathogen Lachnellula willkommii and related sister species for the development of diagnostic species identification markers.</title>
        <authorList>
            <person name="Giroux E."/>
            <person name="Bilodeau G."/>
        </authorList>
    </citation>
    <scope>NUCLEOTIDE SEQUENCE [LARGE SCALE GENOMIC DNA]</scope>
    <source>
        <strain evidence="1 2">CBS 268.59</strain>
    </source>
</reference>
<organism evidence="1 2">
    <name type="scientific">Lachnellula suecica</name>
    <dbReference type="NCBI Taxonomy" id="602035"/>
    <lineage>
        <taxon>Eukaryota</taxon>
        <taxon>Fungi</taxon>
        <taxon>Dikarya</taxon>
        <taxon>Ascomycota</taxon>
        <taxon>Pezizomycotina</taxon>
        <taxon>Leotiomycetes</taxon>
        <taxon>Helotiales</taxon>
        <taxon>Lachnaceae</taxon>
        <taxon>Lachnellula</taxon>
    </lineage>
</organism>
<sequence>MNTKLKPNPELFSCPQDLRSDTLVVSPVSSNASPRTFYLKNPALVSPPLISASEFVPRNLIVHLMRNKKDSALAIKFVPNRKYADGRSDEVTNMEGAIHTFVTPVVPAVMVGDYAYNYGHGVVKFGNEKGKREVRNVVFSASVQMDFEFGNVMLKLSRLQGTAVHGQDYVINDEWDILSAVEKQDQRLRLHYDDRLRKHMVYHLTKAHLLPARSEIDVRFCMNVDRSIVYLEELITTKEPNFIANIENTIYTRFTQLDKDVIVSLELLFNTAIHQARNEISALESICPQGYVYTYDPPSIFARMIEPSILNRLLILALKYLSHQSTFDNMKVFGFNDYADSKALSLVREALERQSDVVVCSKSDLFKGDGGLYDLEEVQRKNKDLGKGAMLVVHNNSDAFGQNIETEPGGGSLDGAIGANSSGAASLGRGRKDLVDWIF</sequence>
<accession>A0A8T9CIS3</accession>
<protein>
    <submittedName>
        <fullName evidence="1">Uncharacterized protein</fullName>
    </submittedName>
</protein>